<evidence type="ECO:0000313" key="4">
    <source>
        <dbReference type="Proteomes" id="UP001165653"/>
    </source>
</evidence>
<dbReference type="SUPFAM" id="SSF52821">
    <property type="entry name" value="Rhodanese/Cell cycle control phosphatase"/>
    <property type="match status" value="1"/>
</dbReference>
<name>A0ABT3GB70_9BACT</name>
<evidence type="ECO:0000259" key="2">
    <source>
        <dbReference type="PROSITE" id="PS50206"/>
    </source>
</evidence>
<protein>
    <submittedName>
        <fullName evidence="3">Rhodanese-like domain-containing protein</fullName>
    </submittedName>
</protein>
<evidence type="ECO:0000313" key="3">
    <source>
        <dbReference type="EMBL" id="MCW1917081.1"/>
    </source>
</evidence>
<dbReference type="InterPro" id="IPR001763">
    <property type="entry name" value="Rhodanese-like_dom"/>
</dbReference>
<accession>A0ABT3GB70</accession>
<sequence length="158" mass="16859">MKGFVLAAGMAVLLTGCEDGTPPAEPTASVPTKKPEPKPAKKPIPAGKLTEISLDAFFPKQQSGAVLVYDARPAFVSAFGKIPGAIPWPKSEYDVLLPQREKEIRDAKDDGKTVVIYCTDLACPDAQSVGERLITRGHDIAILRGGFAAWKETGLPTE</sequence>
<gene>
    <name evidence="3" type="ORF">OJ996_26065</name>
</gene>
<dbReference type="CDD" id="cd00158">
    <property type="entry name" value="RHOD"/>
    <property type="match status" value="1"/>
</dbReference>
<dbReference type="EMBL" id="JAPDDR010000026">
    <property type="protein sequence ID" value="MCW1917081.1"/>
    <property type="molecule type" value="Genomic_DNA"/>
</dbReference>
<comment type="caution">
    <text evidence="3">The sequence shown here is derived from an EMBL/GenBank/DDBJ whole genome shotgun (WGS) entry which is preliminary data.</text>
</comment>
<dbReference type="RefSeq" id="WP_264516700.1">
    <property type="nucleotide sequence ID" value="NZ_JAPDDR010000026.1"/>
</dbReference>
<dbReference type="InterPro" id="IPR036873">
    <property type="entry name" value="Rhodanese-like_dom_sf"/>
</dbReference>
<feature type="domain" description="Rhodanese" evidence="2">
    <location>
        <begin position="62"/>
        <end position="158"/>
    </location>
</feature>
<feature type="region of interest" description="Disordered" evidence="1">
    <location>
        <begin position="17"/>
        <end position="45"/>
    </location>
</feature>
<reference evidence="3" key="1">
    <citation type="submission" date="2022-10" db="EMBL/GenBank/DDBJ databases">
        <title>Luteolibacter sp. GHJ8, whole genome shotgun sequencing project.</title>
        <authorList>
            <person name="Zhao G."/>
            <person name="Shen L."/>
        </authorList>
    </citation>
    <scope>NUCLEOTIDE SEQUENCE</scope>
    <source>
        <strain evidence="3">GHJ8</strain>
    </source>
</reference>
<dbReference type="Pfam" id="PF00581">
    <property type="entry name" value="Rhodanese"/>
    <property type="match status" value="1"/>
</dbReference>
<dbReference type="Gene3D" id="3.40.250.10">
    <property type="entry name" value="Rhodanese-like domain"/>
    <property type="match status" value="1"/>
</dbReference>
<dbReference type="PROSITE" id="PS51257">
    <property type="entry name" value="PROKAR_LIPOPROTEIN"/>
    <property type="match status" value="1"/>
</dbReference>
<dbReference type="PROSITE" id="PS50206">
    <property type="entry name" value="RHODANESE_3"/>
    <property type="match status" value="1"/>
</dbReference>
<proteinExistence type="predicted"/>
<organism evidence="3 4">
    <name type="scientific">Luteolibacter rhizosphaerae</name>
    <dbReference type="NCBI Taxonomy" id="2989719"/>
    <lineage>
        <taxon>Bacteria</taxon>
        <taxon>Pseudomonadati</taxon>
        <taxon>Verrucomicrobiota</taxon>
        <taxon>Verrucomicrobiia</taxon>
        <taxon>Verrucomicrobiales</taxon>
        <taxon>Verrucomicrobiaceae</taxon>
        <taxon>Luteolibacter</taxon>
    </lineage>
</organism>
<dbReference type="Proteomes" id="UP001165653">
    <property type="component" value="Unassembled WGS sequence"/>
</dbReference>
<keyword evidence="4" id="KW-1185">Reference proteome</keyword>
<evidence type="ECO:0000256" key="1">
    <source>
        <dbReference type="SAM" id="MobiDB-lite"/>
    </source>
</evidence>
<dbReference type="SMART" id="SM00450">
    <property type="entry name" value="RHOD"/>
    <property type="match status" value="1"/>
</dbReference>